<name>A0A367KSW9_RHIST</name>
<organism evidence="1 2">
    <name type="scientific">Rhizopus stolonifer</name>
    <name type="common">Rhizopus nigricans</name>
    <dbReference type="NCBI Taxonomy" id="4846"/>
    <lineage>
        <taxon>Eukaryota</taxon>
        <taxon>Fungi</taxon>
        <taxon>Fungi incertae sedis</taxon>
        <taxon>Mucoromycota</taxon>
        <taxon>Mucoromycotina</taxon>
        <taxon>Mucoromycetes</taxon>
        <taxon>Mucorales</taxon>
        <taxon>Mucorineae</taxon>
        <taxon>Rhizopodaceae</taxon>
        <taxon>Rhizopus</taxon>
    </lineage>
</organism>
<proteinExistence type="predicted"/>
<evidence type="ECO:0000313" key="2">
    <source>
        <dbReference type="Proteomes" id="UP000253551"/>
    </source>
</evidence>
<evidence type="ECO:0000313" key="1">
    <source>
        <dbReference type="EMBL" id="RCI05295.1"/>
    </source>
</evidence>
<gene>
    <name evidence="1" type="ORF">CU098_012476</name>
</gene>
<dbReference type="AlphaFoldDB" id="A0A367KSW9"/>
<dbReference type="Proteomes" id="UP000253551">
    <property type="component" value="Unassembled WGS sequence"/>
</dbReference>
<keyword evidence="2" id="KW-1185">Reference proteome</keyword>
<reference evidence="1 2" key="1">
    <citation type="journal article" date="2018" name="G3 (Bethesda)">
        <title>Phylogenetic and Phylogenomic Definition of Rhizopus Species.</title>
        <authorList>
            <person name="Gryganskyi A.P."/>
            <person name="Golan J."/>
            <person name="Dolatabadi S."/>
            <person name="Mondo S."/>
            <person name="Robb S."/>
            <person name="Idnurm A."/>
            <person name="Muszewska A."/>
            <person name="Steczkiewicz K."/>
            <person name="Masonjones S."/>
            <person name="Liao H.L."/>
            <person name="Gajdeczka M.T."/>
            <person name="Anike F."/>
            <person name="Vuek A."/>
            <person name="Anishchenko I.M."/>
            <person name="Voigt K."/>
            <person name="de Hoog G.S."/>
            <person name="Smith M.E."/>
            <person name="Heitman J."/>
            <person name="Vilgalys R."/>
            <person name="Stajich J.E."/>
        </authorList>
    </citation>
    <scope>NUCLEOTIDE SEQUENCE [LARGE SCALE GENOMIC DNA]</scope>
    <source>
        <strain evidence="1 2">LSU 92-RS-03</strain>
    </source>
</reference>
<comment type="caution">
    <text evidence="1">The sequence shown here is derived from an EMBL/GenBank/DDBJ whole genome shotgun (WGS) entry which is preliminary data.</text>
</comment>
<accession>A0A367KSW9</accession>
<sequence>MSTLESFLSKSRYHSNFNVNRTTAAYTAPQDKLIKHTSTQKSRKAKKPKKTKISQQSIEKYFSTITEEEERILCKVHETKPLTELWNELLKKHLQEKEERVFCVVRNTKSASGIWNELVNEYAKEEKEAIIYIRRREGRPIEDMWNELLENYFEIDEKPVVCKVRRSVPLVEAYLNISVEYNESDKKKRNLCAMV</sequence>
<dbReference type="EMBL" id="PJQM01000426">
    <property type="protein sequence ID" value="RCI05295.1"/>
    <property type="molecule type" value="Genomic_DNA"/>
</dbReference>
<protein>
    <submittedName>
        <fullName evidence="1">Uncharacterized protein</fullName>
    </submittedName>
</protein>